<name>A0AAE3Y487_9FLAO</name>
<protein>
    <submittedName>
        <fullName evidence="1">Uncharacterized protein</fullName>
    </submittedName>
</protein>
<dbReference type="AlphaFoldDB" id="A0AAE3Y487"/>
<accession>A0AAE3Y487</accession>
<evidence type="ECO:0000313" key="2">
    <source>
        <dbReference type="Proteomes" id="UP001184861"/>
    </source>
</evidence>
<gene>
    <name evidence="1" type="ORF">J2787_000488</name>
</gene>
<dbReference type="EMBL" id="JAVDQY010000001">
    <property type="protein sequence ID" value="MDR6525118.1"/>
    <property type="molecule type" value="Genomic_DNA"/>
</dbReference>
<dbReference type="Proteomes" id="UP001184861">
    <property type="component" value="Unassembled WGS sequence"/>
</dbReference>
<reference evidence="1" key="1">
    <citation type="submission" date="2023-07" db="EMBL/GenBank/DDBJ databases">
        <title>Sorghum-associated microbial communities from plants grown in Nebraska, USA.</title>
        <authorList>
            <person name="Schachtman D."/>
        </authorList>
    </citation>
    <scope>NUCLEOTIDE SEQUENCE</scope>
    <source>
        <strain evidence="1">DS2360</strain>
    </source>
</reference>
<sequence length="33" mass="4025">MIQMYSQLFSKQVDILPENGYILLIEEYLYLQK</sequence>
<comment type="caution">
    <text evidence="1">The sequence shown here is derived from an EMBL/GenBank/DDBJ whole genome shotgun (WGS) entry which is preliminary data.</text>
</comment>
<proteinExistence type="predicted"/>
<evidence type="ECO:0000313" key="1">
    <source>
        <dbReference type="EMBL" id="MDR6525118.1"/>
    </source>
</evidence>
<organism evidence="1 2">
    <name type="scientific">Chryseobacterium rhizosphaerae</name>
    <dbReference type="NCBI Taxonomy" id="395937"/>
    <lineage>
        <taxon>Bacteria</taxon>
        <taxon>Pseudomonadati</taxon>
        <taxon>Bacteroidota</taxon>
        <taxon>Flavobacteriia</taxon>
        <taxon>Flavobacteriales</taxon>
        <taxon>Weeksellaceae</taxon>
        <taxon>Chryseobacterium group</taxon>
        <taxon>Chryseobacterium</taxon>
    </lineage>
</organism>